<dbReference type="RefSeq" id="WP_008953545.1">
    <property type="nucleotide sequence ID" value="NZ_ACIS01000004.1"/>
</dbReference>
<gene>
    <name evidence="2" type="ORF">FuraDRAFT_1525</name>
</gene>
<keyword evidence="3" id="KW-1185">Reference proteome</keyword>
<comment type="caution">
    <text evidence="2">The sequence shown here is derived from an EMBL/GenBank/DDBJ whole genome shotgun (WGS) entry which is preliminary data.</text>
</comment>
<protein>
    <submittedName>
        <fullName evidence="2">Uncharacterized protein</fullName>
    </submittedName>
</protein>
<feature type="transmembrane region" description="Helical" evidence="1">
    <location>
        <begin position="38"/>
        <end position="59"/>
    </location>
</feature>
<reference evidence="2 3" key="1">
    <citation type="submission" date="2009-02" db="EMBL/GenBank/DDBJ databases">
        <title>Sequencing of the draft genome and assembly of Lutiella nitroferrum 2002.</title>
        <authorList>
            <consortium name="US DOE Joint Genome Institute (JGI-PGF)"/>
            <person name="Lucas S."/>
            <person name="Copeland A."/>
            <person name="Lapidus A."/>
            <person name="Glavina del Rio T."/>
            <person name="Tice H."/>
            <person name="Bruce D."/>
            <person name="Goodwin L."/>
            <person name="Pitluck S."/>
            <person name="Larimer F."/>
            <person name="Land M.L."/>
            <person name="Hauser L."/>
            <person name="Coates J.D."/>
        </authorList>
    </citation>
    <scope>NUCLEOTIDE SEQUENCE [LARGE SCALE GENOMIC DNA]</scope>
    <source>
        <strain evidence="2 3">2002</strain>
    </source>
</reference>
<dbReference type="EMBL" id="ACIS01000004">
    <property type="protein sequence ID" value="EEG08765.1"/>
    <property type="molecule type" value="Genomic_DNA"/>
</dbReference>
<feature type="transmembrane region" description="Helical" evidence="1">
    <location>
        <begin position="71"/>
        <end position="91"/>
    </location>
</feature>
<evidence type="ECO:0000256" key="1">
    <source>
        <dbReference type="SAM" id="Phobius"/>
    </source>
</evidence>
<dbReference type="Proteomes" id="UP000003165">
    <property type="component" value="Unassembled WGS sequence"/>
</dbReference>
<organism evidence="2 3">
    <name type="scientific">Pseudogulbenkiania ferrooxidans 2002</name>
    <dbReference type="NCBI Taxonomy" id="279714"/>
    <lineage>
        <taxon>Bacteria</taxon>
        <taxon>Pseudomonadati</taxon>
        <taxon>Pseudomonadota</taxon>
        <taxon>Betaproteobacteria</taxon>
        <taxon>Neisseriales</taxon>
        <taxon>Chromobacteriaceae</taxon>
        <taxon>Pseudogulbenkiania</taxon>
    </lineage>
</organism>
<evidence type="ECO:0000313" key="2">
    <source>
        <dbReference type="EMBL" id="EEG08765.1"/>
    </source>
</evidence>
<evidence type="ECO:0000313" key="3">
    <source>
        <dbReference type="Proteomes" id="UP000003165"/>
    </source>
</evidence>
<keyword evidence="1" id="KW-0812">Transmembrane</keyword>
<name>B9Z2G2_9NEIS</name>
<sequence length="92" mass="9716">MSLSSGRLYRQLAWWALVNVVAVVAVEVVGHWPGFFAAGAWGEAGVCLLASIVYAWLAVAAVRLRAGEGPMLLAVGLIAANRVGLALLDWLI</sequence>
<keyword evidence="1" id="KW-0472">Membrane</keyword>
<feature type="transmembrane region" description="Helical" evidence="1">
    <location>
        <begin position="12"/>
        <end position="32"/>
    </location>
</feature>
<proteinExistence type="predicted"/>
<keyword evidence="1" id="KW-1133">Transmembrane helix</keyword>
<accession>B9Z2G2</accession>
<dbReference type="AlphaFoldDB" id="B9Z2G2"/>